<proteinExistence type="predicted"/>
<reference evidence="1" key="2">
    <citation type="journal article" date="2015" name="Data Brief">
        <title>Shoot transcriptome of the giant reed, Arundo donax.</title>
        <authorList>
            <person name="Barrero R.A."/>
            <person name="Guerrero F.D."/>
            <person name="Moolhuijzen P."/>
            <person name="Goolsby J.A."/>
            <person name="Tidwell J."/>
            <person name="Bellgard S.E."/>
            <person name="Bellgard M.I."/>
        </authorList>
    </citation>
    <scope>NUCLEOTIDE SEQUENCE</scope>
    <source>
        <tissue evidence="1">Shoot tissue taken approximately 20 cm above the soil surface</tissue>
    </source>
</reference>
<dbReference type="AlphaFoldDB" id="A0A0A9BH16"/>
<accession>A0A0A9BH16</accession>
<reference evidence="1" key="1">
    <citation type="submission" date="2014-09" db="EMBL/GenBank/DDBJ databases">
        <authorList>
            <person name="Magalhaes I.L.F."/>
            <person name="Oliveira U."/>
            <person name="Santos F.R."/>
            <person name="Vidigal T.H.D.A."/>
            <person name="Brescovit A.D."/>
            <person name="Santos A.J."/>
        </authorList>
    </citation>
    <scope>NUCLEOTIDE SEQUENCE</scope>
    <source>
        <tissue evidence="1">Shoot tissue taken approximately 20 cm above the soil surface</tissue>
    </source>
</reference>
<sequence>MSSLQLDCTSVLPPANFVLIKFVAPQVQLY</sequence>
<name>A0A0A9BH16_ARUDO</name>
<protein>
    <submittedName>
        <fullName evidence="1">Uncharacterized protein</fullName>
    </submittedName>
</protein>
<organism evidence="1">
    <name type="scientific">Arundo donax</name>
    <name type="common">Giant reed</name>
    <name type="synonym">Donax arundinaceus</name>
    <dbReference type="NCBI Taxonomy" id="35708"/>
    <lineage>
        <taxon>Eukaryota</taxon>
        <taxon>Viridiplantae</taxon>
        <taxon>Streptophyta</taxon>
        <taxon>Embryophyta</taxon>
        <taxon>Tracheophyta</taxon>
        <taxon>Spermatophyta</taxon>
        <taxon>Magnoliopsida</taxon>
        <taxon>Liliopsida</taxon>
        <taxon>Poales</taxon>
        <taxon>Poaceae</taxon>
        <taxon>PACMAD clade</taxon>
        <taxon>Arundinoideae</taxon>
        <taxon>Arundineae</taxon>
        <taxon>Arundo</taxon>
    </lineage>
</organism>
<evidence type="ECO:0000313" key="1">
    <source>
        <dbReference type="EMBL" id="JAD61463.1"/>
    </source>
</evidence>
<dbReference type="EMBL" id="GBRH01236432">
    <property type="protein sequence ID" value="JAD61463.1"/>
    <property type="molecule type" value="Transcribed_RNA"/>
</dbReference>